<accession>A0ABT6X5Z2</accession>
<comment type="caution">
    <text evidence="1">The sequence shown here is derived from an EMBL/GenBank/DDBJ whole genome shotgun (WGS) entry which is preliminary data.</text>
</comment>
<dbReference type="RefSeq" id="WP_283223796.1">
    <property type="nucleotide sequence ID" value="NZ_JASGBH010000003.1"/>
</dbReference>
<reference evidence="1" key="1">
    <citation type="submission" date="2023-05" db="EMBL/GenBank/DDBJ databases">
        <title>Limnohabitans sp. strain HM2-2 Genome sequencing and assembly.</title>
        <authorList>
            <person name="Jung Y."/>
        </authorList>
    </citation>
    <scope>NUCLEOTIDE SEQUENCE</scope>
    <source>
        <strain evidence="1">HM2-2</strain>
    </source>
</reference>
<gene>
    <name evidence="1" type="ORF">QLQ16_06075</name>
</gene>
<dbReference type="InterPro" id="IPR016419">
    <property type="entry name" value="Prepilin_Pept-dep_B_prd"/>
</dbReference>
<organism evidence="1 2">
    <name type="scientific">Limnohabitans lacus</name>
    <dbReference type="NCBI Taxonomy" id="3045173"/>
    <lineage>
        <taxon>Bacteria</taxon>
        <taxon>Pseudomonadati</taxon>
        <taxon>Pseudomonadota</taxon>
        <taxon>Betaproteobacteria</taxon>
        <taxon>Burkholderiales</taxon>
        <taxon>Comamonadaceae</taxon>
        <taxon>Limnohabitans</taxon>
    </lineage>
</organism>
<dbReference type="Proteomes" id="UP001431902">
    <property type="component" value="Unassembled WGS sequence"/>
</dbReference>
<keyword evidence="2" id="KW-1185">Reference proteome</keyword>
<evidence type="ECO:0000313" key="2">
    <source>
        <dbReference type="Proteomes" id="UP001431902"/>
    </source>
</evidence>
<evidence type="ECO:0000313" key="1">
    <source>
        <dbReference type="EMBL" id="MDI9233403.1"/>
    </source>
</evidence>
<protein>
    <submittedName>
        <fullName evidence="1">Uncharacterized protein</fullName>
    </submittedName>
</protein>
<dbReference type="PIRSF" id="PIRSF004525">
    <property type="entry name" value="Pilin_peptidase-dep_B_prd"/>
    <property type="match status" value="1"/>
</dbReference>
<name>A0ABT6X5Z2_9BURK</name>
<proteinExistence type="predicted"/>
<sequence>MGLAIGLTVLAAGTLMLAQLMQGHRRNLQTSHLQQDLRVAMDWMARELRHAQYSAKAWQTRSPTRCIDPFCDDSKDSDGYEDFSILKDWIDFSFDRNHNGEKDDNECTGFRLADNAVMVKRSCKDGGQWQPMTSPQNIVITDMHWELLCTLTQGWFHRSVRLSVSGHWPGNASQKISLEQTIELRNDLPAVVQEKFCT</sequence>
<dbReference type="EMBL" id="JASGBH010000003">
    <property type="protein sequence ID" value="MDI9233403.1"/>
    <property type="molecule type" value="Genomic_DNA"/>
</dbReference>